<accession>E8M334</accession>
<dbReference type="eggNOG" id="COG3655">
    <property type="taxonomic scope" value="Bacteria"/>
</dbReference>
<evidence type="ECO:0000313" key="1">
    <source>
        <dbReference type="EMBL" id="EGA71692.1"/>
    </source>
</evidence>
<dbReference type="GeneID" id="95568205"/>
<reference evidence="1 2" key="1">
    <citation type="journal article" date="2012" name="Int. J. Syst. Evol. Microbiol.">
        <title>Vibrio caribbeanicus sp. nov., isolated from the marine sponge Scleritoderma cyanea.</title>
        <authorList>
            <person name="Hoffmann M."/>
            <person name="Monday S.R."/>
            <person name="Allard M.W."/>
            <person name="Strain E.A."/>
            <person name="Whittaker P."/>
            <person name="Naum M."/>
            <person name="McCarthy P.J."/>
            <person name="Lopez J.V."/>
            <person name="Fischer M."/>
            <person name="Brown E.W."/>
        </authorList>
    </citation>
    <scope>NUCLEOTIDE SEQUENCE [LARGE SCALE GENOMIC DNA]</scope>
    <source>
        <strain evidence="2">DSMZ 21326</strain>
    </source>
</reference>
<dbReference type="OrthoDB" id="5811736at2"/>
<sequence>MHIGPEFLLAAIRQKIRDEGLCYSALSEKTGVPLSTIKRHLHNPALGLDKILMYTTHLNTDLMELSTLAIQLQRDNEQFLSDEQNALFVEHPYLLDFIYLVTSCNRSPKDIAEEYQLSDTSLRFYLSIAEILGYMENHGDKIFYRSGRRFIMEEGTKLDTLFKRRFEAVSMADGTVSQVCQARVRLTSEQRLKLEQEIDQKVSEMHAANCVNETGELTNVLFRNTPGQQIFFSDGLPQITGELLKQVSARFRRQ</sequence>
<organism evidence="1 2">
    <name type="scientific">Vibrio sinaloensis DSM 21326</name>
    <dbReference type="NCBI Taxonomy" id="945550"/>
    <lineage>
        <taxon>Bacteria</taxon>
        <taxon>Pseudomonadati</taxon>
        <taxon>Pseudomonadota</taxon>
        <taxon>Gammaproteobacteria</taxon>
        <taxon>Vibrionales</taxon>
        <taxon>Vibrionaceae</taxon>
        <taxon>Vibrio</taxon>
        <taxon>Vibrio oreintalis group</taxon>
    </lineage>
</organism>
<dbReference type="EMBL" id="AEVT01000018">
    <property type="protein sequence ID" value="EGA71692.1"/>
    <property type="molecule type" value="Genomic_DNA"/>
</dbReference>
<proteinExistence type="predicted"/>
<dbReference type="RefSeq" id="WP_008074419.1">
    <property type="nucleotide sequence ID" value="NZ_AEVT01000018.1"/>
</dbReference>
<dbReference type="Proteomes" id="UP000006228">
    <property type="component" value="Unassembled WGS sequence"/>
</dbReference>
<dbReference type="AlphaFoldDB" id="E8M334"/>
<evidence type="ECO:0000313" key="2">
    <source>
        <dbReference type="Proteomes" id="UP000006228"/>
    </source>
</evidence>
<comment type="caution">
    <text evidence="1">The sequence shown here is derived from an EMBL/GenBank/DDBJ whole genome shotgun (WGS) entry which is preliminary data.</text>
</comment>
<protein>
    <submittedName>
        <fullName evidence="1">Uncharacterized protein</fullName>
    </submittedName>
</protein>
<gene>
    <name evidence="1" type="ORF">VISI1226_12936</name>
</gene>
<name>E8M334_PHOS4</name>